<dbReference type="InterPro" id="IPR050333">
    <property type="entry name" value="SLRP"/>
</dbReference>
<reference evidence="6" key="2">
    <citation type="submission" date="2025-04" db="UniProtKB">
        <authorList>
            <consortium name="RefSeq"/>
        </authorList>
    </citation>
    <scope>IDENTIFICATION</scope>
    <source>
        <strain evidence="6">DH4</strain>
        <tissue evidence="6">Whole body</tissue>
    </source>
</reference>
<dbReference type="OMA" id="NDICCFL"/>
<dbReference type="AlphaFoldDB" id="A0A7M7L5J8"/>
<dbReference type="Pfam" id="PF13855">
    <property type="entry name" value="LRR_8"/>
    <property type="match status" value="1"/>
</dbReference>
<dbReference type="InterPro" id="IPR003591">
    <property type="entry name" value="Leu-rich_rpt_typical-subtyp"/>
</dbReference>
<dbReference type="KEGG" id="ame:113218784"/>
<keyword evidence="3" id="KW-0732">Signal</keyword>
<dbReference type="RefSeq" id="XP_026296654.1">
    <property type="nucleotide sequence ID" value="XM_026440869.1"/>
</dbReference>
<dbReference type="Proteomes" id="UP000005203">
    <property type="component" value="Linkage group LG5"/>
</dbReference>
<reference evidence="4" key="1">
    <citation type="submission" date="2021-01" db="UniProtKB">
        <authorList>
            <consortium name="EnsemblMetazoa"/>
        </authorList>
    </citation>
    <scope>IDENTIFICATION</scope>
    <source>
        <strain evidence="4">DH4</strain>
    </source>
</reference>
<protein>
    <submittedName>
        <fullName evidence="6">Leucine-rich repeat transmembrane neuronal protein 4-like</fullName>
    </submittedName>
</protein>
<dbReference type="GeneID" id="113218784"/>
<dbReference type="EnsemblMetazoa" id="XM_026440869">
    <property type="protein sequence ID" value="XP_026296654"/>
    <property type="gene ID" value="LOC113218784"/>
</dbReference>
<proteinExistence type="predicted"/>
<accession>A0A8B8H0N5</accession>
<dbReference type="Gene3D" id="3.80.10.10">
    <property type="entry name" value="Ribonuclease Inhibitor"/>
    <property type="match status" value="3"/>
</dbReference>
<dbReference type="OrthoDB" id="676979at2759"/>
<dbReference type="PROSITE" id="PS51450">
    <property type="entry name" value="LRR"/>
    <property type="match status" value="3"/>
</dbReference>
<dbReference type="PANTHER" id="PTHR45712">
    <property type="entry name" value="AGAP008170-PA"/>
    <property type="match status" value="1"/>
</dbReference>
<feature type="signal peptide" evidence="3">
    <location>
        <begin position="1"/>
        <end position="18"/>
    </location>
</feature>
<evidence type="ECO:0000256" key="2">
    <source>
        <dbReference type="ARBA" id="ARBA00022737"/>
    </source>
</evidence>
<dbReference type="SMART" id="SM00369">
    <property type="entry name" value="LRR_TYP"/>
    <property type="match status" value="5"/>
</dbReference>
<accession>A0A7M7L5J8</accession>
<dbReference type="InterPro" id="IPR032675">
    <property type="entry name" value="LRR_dom_sf"/>
</dbReference>
<dbReference type="PANTHER" id="PTHR45712:SF22">
    <property type="entry name" value="INSULIN-LIKE GROWTH FACTOR-BINDING PROTEIN COMPLEX ACID LABILE SUBUNIT"/>
    <property type="match status" value="1"/>
</dbReference>
<dbReference type="InterPro" id="IPR001611">
    <property type="entry name" value="Leu-rich_rpt"/>
</dbReference>
<sequence length="431" mass="50286">MIQYKTVLFILILTIVKSKCSPKISWVPNIIKENLDKIILDKQSFVTCSQEEIVNLKGLNLNDIPTELIKSKTIQAISLENNEISVVPKDIFYKIPNLQCLDLARNKILADDLEMKHDRLKTLILDYQKTLTNNDIFLPIKIKGRFPNLETLSWKNLKNDILTVEASFPRINNIYLSDSNLKYIYDNITSIFPYLKNIHLENNLIDQLVEYDFKNVEELYLDNNPLYYLSFNPKFTKNLKILSLSNITYNIPTLNIPSLITLDLSENRLHFPSDNIFEYTLFLENLILSKNEFTKFPNLTSLNNLKKLSLAYNIITNVKDISVAKSLKMLSLRGNMIYNIDKKAFFKFTELEFLDLSENKLQSLPFGWNKNLSMLKYLNLESNYFQNIEGMMLNSLFTLQKLYIKNNDIMSLDLNISNIKIIPQNCTVYLF</sequence>
<evidence type="ECO:0000313" key="5">
    <source>
        <dbReference type="Proteomes" id="UP000005203"/>
    </source>
</evidence>
<organism evidence="4">
    <name type="scientific">Apis mellifera</name>
    <name type="common">Honeybee</name>
    <dbReference type="NCBI Taxonomy" id="7460"/>
    <lineage>
        <taxon>Eukaryota</taxon>
        <taxon>Metazoa</taxon>
        <taxon>Ecdysozoa</taxon>
        <taxon>Arthropoda</taxon>
        <taxon>Hexapoda</taxon>
        <taxon>Insecta</taxon>
        <taxon>Pterygota</taxon>
        <taxon>Neoptera</taxon>
        <taxon>Endopterygota</taxon>
        <taxon>Hymenoptera</taxon>
        <taxon>Apocrita</taxon>
        <taxon>Aculeata</taxon>
        <taxon>Apoidea</taxon>
        <taxon>Anthophila</taxon>
        <taxon>Apidae</taxon>
        <taxon>Apis</taxon>
    </lineage>
</organism>
<keyword evidence="2" id="KW-0677">Repeat</keyword>
<feature type="chain" id="PRO_5044660182" evidence="3">
    <location>
        <begin position="19"/>
        <end position="431"/>
    </location>
</feature>
<evidence type="ECO:0000256" key="1">
    <source>
        <dbReference type="ARBA" id="ARBA00022614"/>
    </source>
</evidence>
<dbReference type="SUPFAM" id="SSF52058">
    <property type="entry name" value="L domain-like"/>
    <property type="match status" value="2"/>
</dbReference>
<name>A0A7M7L5J8_APIME</name>
<evidence type="ECO:0000313" key="6">
    <source>
        <dbReference type="RefSeq" id="XP_026296654.1"/>
    </source>
</evidence>
<keyword evidence="5" id="KW-1185">Reference proteome</keyword>
<gene>
    <name evidence="6" type="primary">LOC113218784</name>
</gene>
<evidence type="ECO:0000256" key="3">
    <source>
        <dbReference type="SAM" id="SignalP"/>
    </source>
</evidence>
<keyword evidence="1" id="KW-0433">Leucine-rich repeat</keyword>
<evidence type="ECO:0000313" key="4">
    <source>
        <dbReference type="EnsemblMetazoa" id="XP_026296654"/>
    </source>
</evidence>